<gene>
    <name evidence="1" type="ORF">DFJ66_7858</name>
</gene>
<organism evidence="1 2">
    <name type="scientific">Saccharothrix variisporea</name>
    <dbReference type="NCBI Taxonomy" id="543527"/>
    <lineage>
        <taxon>Bacteria</taxon>
        <taxon>Bacillati</taxon>
        <taxon>Actinomycetota</taxon>
        <taxon>Actinomycetes</taxon>
        <taxon>Pseudonocardiales</taxon>
        <taxon>Pseudonocardiaceae</taxon>
        <taxon>Saccharothrix</taxon>
    </lineage>
</organism>
<sequence length="70" mass="7109">MRSARRRAASTLAIGAALIAGVEHHRPAGMARCVVDGKPQARHVQLGPVGFTGSGTATAPTTFTVNSTPA</sequence>
<evidence type="ECO:0000313" key="2">
    <source>
        <dbReference type="Proteomes" id="UP000272729"/>
    </source>
</evidence>
<protein>
    <submittedName>
        <fullName evidence="1">Uncharacterized protein</fullName>
    </submittedName>
</protein>
<name>A0A495XS43_9PSEU</name>
<keyword evidence="2" id="KW-1185">Reference proteome</keyword>
<comment type="caution">
    <text evidence="1">The sequence shown here is derived from an EMBL/GenBank/DDBJ whole genome shotgun (WGS) entry which is preliminary data.</text>
</comment>
<accession>A0A495XS43</accession>
<proteinExistence type="predicted"/>
<dbReference type="EMBL" id="RBXR01000001">
    <property type="protein sequence ID" value="RKT74498.1"/>
    <property type="molecule type" value="Genomic_DNA"/>
</dbReference>
<reference evidence="1 2" key="1">
    <citation type="submission" date="2018-10" db="EMBL/GenBank/DDBJ databases">
        <title>Sequencing the genomes of 1000 actinobacteria strains.</title>
        <authorList>
            <person name="Klenk H.-P."/>
        </authorList>
    </citation>
    <scope>NUCLEOTIDE SEQUENCE [LARGE SCALE GENOMIC DNA]</scope>
    <source>
        <strain evidence="1 2">DSM 43911</strain>
    </source>
</reference>
<evidence type="ECO:0000313" key="1">
    <source>
        <dbReference type="EMBL" id="RKT74498.1"/>
    </source>
</evidence>
<dbReference type="Proteomes" id="UP000272729">
    <property type="component" value="Unassembled WGS sequence"/>
</dbReference>
<dbReference type="AlphaFoldDB" id="A0A495XS43"/>